<feature type="compositionally biased region" description="Polar residues" evidence="1">
    <location>
        <begin position="397"/>
        <end position="406"/>
    </location>
</feature>
<feature type="compositionally biased region" description="Gly residues" evidence="1">
    <location>
        <begin position="2958"/>
        <end position="2974"/>
    </location>
</feature>
<evidence type="ECO:0000256" key="1">
    <source>
        <dbReference type="SAM" id="MobiDB-lite"/>
    </source>
</evidence>
<feature type="compositionally biased region" description="Polar residues" evidence="1">
    <location>
        <begin position="532"/>
        <end position="561"/>
    </location>
</feature>
<feature type="compositionally biased region" description="Low complexity" evidence="1">
    <location>
        <begin position="1294"/>
        <end position="1316"/>
    </location>
</feature>
<feature type="compositionally biased region" description="Pro residues" evidence="1">
    <location>
        <begin position="3544"/>
        <end position="3560"/>
    </location>
</feature>
<feature type="compositionally biased region" description="Low complexity" evidence="1">
    <location>
        <begin position="636"/>
        <end position="675"/>
    </location>
</feature>
<feature type="compositionally biased region" description="Low complexity" evidence="1">
    <location>
        <begin position="908"/>
        <end position="934"/>
    </location>
</feature>
<feature type="compositionally biased region" description="Basic and acidic residues" evidence="1">
    <location>
        <begin position="2721"/>
        <end position="2734"/>
    </location>
</feature>
<feature type="region of interest" description="Disordered" evidence="1">
    <location>
        <begin position="3439"/>
        <end position="3477"/>
    </location>
</feature>
<feature type="compositionally biased region" description="Basic and acidic residues" evidence="1">
    <location>
        <begin position="1239"/>
        <end position="1254"/>
    </location>
</feature>
<dbReference type="RefSeq" id="WP_184613454.1">
    <property type="nucleotide sequence ID" value="NZ_BOOS01000002.1"/>
</dbReference>
<sequence>MTIDVNPNTSPGGSTGGGGSSTTDITPAWGESLPGWVDTLIALIVSGQSWPEASERLLWELAKEHQALGESLYGAVEPGVTAVRTVLSGWDVPATPGFVTEADRLFAERTGVAGLGVENLTKALQADNFARETQYSKISINVAFWVAVTAAFIALVSAFFTAGASTPMIGPIAASARAAIGRILQRLAAVAGRDFGSAMVTRLAATRAAQAGGAGLFRTALSGHLAREIIEEVGEEVFIDAWTQREQMKLGTRDGWDWKKTAASAVGGAGGAVIGMKAAGPMSRLGDRIPLLRALNNAGAGPGVGNAFARFPGRAIQTGLNNMAASPGGSILANGLVYGQWELPDAESLLGAAVGGAGRTNTISPFNPDVFTAVTHPYTSLAAANAAAAATDAQRAFPTSTDTSQPQNPPQPTRSATTGAPGQSSIPPDLTAAVNPPGLAAPANPQALGTSQNPSGAGPSTSTSGGNTSGGNATGPTGSQNPVSTTSPDTSHPGVPQRTTEPGGPGIAAPHTSGNGTIPSVSENPSGPPVSHGSNPTGSQPSGPTGSAPATPQTSDPAGSQGTNPTGTTDTGTTGTGRRGPEPGGMDATSTSSTPAATNPPDGPANNAPPAANTTATPPTSPTPQPATPPTPAGPATPTGPAIPVTSALPATSATSPASAPATTSASSETTSESSETSETEEAAETEAPKTSATPGTSEAAQTSGASVPGPAANAGSSQIAAPVEERARAGEALARAVRVTTPDALPLQDGGLRLTAHDGTTVHVSRDSLAAIHDHVTVRAGDGASSARLEAEAAALLGMEAARLARRSPIEGALDTLARIPDGSPDTHAVILAVTREVVTDNPAGWPPDRLSPAAGRLVAAAVAEPDGTLAAPSPSPLTSEAARAIVREAEDLPLTLRLGDPASPEGTSGRSPSPISSSASPSPSTSPSTRSAEVVPARPIRRTAFVADGRPAGVADLGVEEARTAAADLRATDFGRGVRDVEWPPGSGALRVETEDHGVQHFIVGERNVPRGRLARTQVRAGTAEEPHVVSFALRVAADQVPRVWVHEISHTMRRLAARDAGADRQGIVRRYLSGMNPAGPVRASRDECVAARYDEHRWLARKWESAATEEERLARRTDIEGIARELAHRGHTPPIPPWSPSPLHPDPTSPAGSPVTPLASSQATGGRASGVADLGTPVPVASLAAQVRGLVGALAEAETALGEAKAAKTESAKEAADRATTAENKAAKAAGQRDQGAGERQRKSLADAEAEKDAAARYTDVAEAFRRAGERAAEARTAYERTLRALDDLAARTSAPGSPPSAATPAAETTATDPAERTARAVEEVVRAAREAEERLEAYRGAVRETVPPAIALSSGVPTGRLPHLGRLTEVINAEVGPDHRFTEDELNFLLRAEYRRVVSRDGLVVRRGPNEINIRLRPGDLVEVLDLPVKASELMAGTLPQGGASVAATFARAVGASGELDMATLAKLVGPDHGVWALVKAVAPFAILKGGYGRGRQASTTGSSAEYALAGAVEDNRGESSLFTAQARWDVRLRTGSPTPQIPPSGGATVSPPVETTATPSAETTATPSGETAALPAGDARPGAVRREVEGARPREGGPGWRDVATVASGIRGDAEVLRLWVAHAYTVHGPGTIDRLPPHERGKTPFPEHVVTGLTGLEALTDRVAAALGSGRAPIGGDTRDQLRVMLIDELPSRLGEAIDDPHDFQRVVTENGRPLANVRVHTEVVLEPAPATAAHPAQDGPRAVGTASAKHHLERLRVGFSGASGTESASRSTSVGASAGAKAKASLLLDATGADELLDAAGVDDSAAANWTPRLAGGFTRAASRSHGQSAGGMAIHPSVQRWTGHTQGYRIALRHTVTVRMLGDHAPLPPVHGASEGLFRIPEPDAYRYGLPVDAAAVVRAPDGSVRLRDDPSLAPPPGRLPVLPQWLGAGPGQARGAGPALVQRVTGIDAVRAQVEGRLRKIGVLPALDANGDPRPSRDRVAAAAQMRNLREVAEQFSAARLETGYDQATQDGILLDLVRHRTGQAPRHITLRIRLDQQMEAARYAGVTPAETVVNLDIGSDTSARSLGRSVTWSGRGELGAGHDAAGPGDSDWMFTGGGAGRQVAHGRSTGWSAGNTVNQVRLVETTVPAAIFEVPHTVQVERLLPNGGTTPFLDGDPDKREVSARILLASDLLPAVAPERTPPARKRKRGRTRTAPSARAGQARTVPAEGTEPKAHAEAAAAPAAEGWPTPEAVLARATFLHLDAGDMVAAVRSVLPRGTRPDSAALHHLAAFSNVRGLISHPWWTHTPYETELAVRPGGVRPVRSTLSIRGEPGTSRFVGAVDAVNGHINLTLGSSTTSAGRQRTVTWDASTGAGVNQAADPKGGLGPGGSASRTDGSSRADTAIWGRERLTIEVGKQYVFQMDVGFTVTGSERGTRDARTVTPEKPGGGTVVYMLPERDALLLYADGTLPLPLHQVSDAVERFVDDTLALDPVLAPLLIRRYLTDLHAARTAKEPLSPLAGRHEARLLLPKLTAMFGKDAVVQKGQKRHRLSRLLAHASTLERTRVALPEHFRRAMGQTSFESVTLLDGEGRKVELAAAVMDAVRAVSPKALDADPALRRAIMGQFGGQNWWGSVDNMIDNVIDDVTRDTAEDAWHSTEYTARIGAQRAEKIVVRVRARIDEGTPVLEGRSDEVGHIIQNYDYAQTETSRSTGRSFAGDAGGDAAVGDESGRGRLATHREHSSSGSTGEQLTHLQRVSSFDGADRVRHPIRITVEAERMPLSSGDARVLAARAGTLVRGPRVHRASDLHGEVVRLVPDGLTARADLVPAPSPTAPDPRPAARPDMFHVDATEAPTLLTEVADRLAARDMLGRAGMREHRTHLAHQLSAIARIASFTWMTGQDGHRMARLPVPGTRGEVVDVWVRAVLSEPHVVVGDRAQVEIGEVFRRQETATVATSRSRVTPLGGSAGGGHGPAGVGGGLSAGDQASERDSASGGNRNETSNFEKGTAVTTRWRVDYHVRLVRTTLEPGGGERPGRTVTLPSSIVGSAHLQLMRDQLADVYMRMESGSPAGAGWHVPGGAATSPSTVLPAATSPSTTSPAAALPAAPSPATTSPPADRARFWPWRRAAPVSTSLDDLLGDARGRPSFAADPGAAMAEALGGARGRPGTPVRLHTADAGASPGVEAVTHAQLLARALRAEVLLDVHETDRDVHRRYIASPDGALAGDRPDAGFASALATLPPALRTAARDAGLDLRALHATLDGPGTSEGGVRGAAGTGTFADAVRAALGTDDVPRPEKPFWPTKLWGPGPEAAMGSYLGGAGPVTAPPIPGTAFTADGRAADLSDVSPRELKAALTGVAGTDLPRGVGAPVLSPDGTTVSVTVPGRGEQHFGWEVGHVRGGRLARTTKGDGTPEKPHVIRFAPRVAPDQIPRVWVHELAEMTHRLATTPPEASGASTPESPSTETGTAQQPTSESPSTETPAAEAATWDACLVARYAEHRWLVRKLGSARTDAERAGWAHEIEGVDGEIAARGAVPPVPSSRSEEASVLPSPAPPGPAAGPPPPPGAAPSSSGDVSSPDGGRESDEEFWARMRRLSNSTGWIPPEEWRTGGPDDTGPEPGVSARGRAGETARDGADGAVHRGAEG</sequence>
<feature type="compositionally biased region" description="Basic and acidic residues" evidence="1">
    <location>
        <begin position="3619"/>
        <end position="3638"/>
    </location>
</feature>
<accession>A0A7W8Z7P3</accession>
<feature type="region of interest" description="Disordered" evidence="1">
    <location>
        <begin position="2185"/>
        <end position="2236"/>
    </location>
</feature>
<dbReference type="PANTHER" id="PTHR24216:SF65">
    <property type="entry name" value="PAXILLIN-LIKE PROTEIN 1"/>
    <property type="match status" value="1"/>
</dbReference>
<name>A0A7W8Z7P3_9ACTN</name>
<feature type="domain" description="Outer membrane channel protein CpnT-like N-terminal" evidence="3">
    <location>
        <begin position="45"/>
        <end position="165"/>
    </location>
</feature>
<feature type="compositionally biased region" description="Low complexity" evidence="1">
    <location>
        <begin position="1222"/>
        <end position="1233"/>
    </location>
</feature>
<feature type="compositionally biased region" description="Polar residues" evidence="1">
    <location>
        <begin position="2735"/>
        <end position="2750"/>
    </location>
</feature>
<feature type="compositionally biased region" description="Basic and acidic residues" evidence="1">
    <location>
        <begin position="1589"/>
        <end position="1600"/>
    </location>
</feature>
<feature type="region of interest" description="Disordered" evidence="1">
    <location>
        <begin position="3078"/>
        <end position="3110"/>
    </location>
</feature>
<feature type="compositionally biased region" description="Low complexity" evidence="1">
    <location>
        <begin position="453"/>
        <end position="466"/>
    </location>
</feature>
<feature type="compositionally biased region" description="Polar residues" evidence="1">
    <location>
        <begin position="512"/>
        <end position="525"/>
    </location>
</feature>
<feature type="compositionally biased region" description="Acidic residues" evidence="1">
    <location>
        <begin position="676"/>
        <end position="685"/>
    </location>
</feature>
<feature type="compositionally biased region" description="Low complexity" evidence="1">
    <location>
        <begin position="3602"/>
        <end position="3613"/>
    </location>
</feature>
<feature type="region of interest" description="Disordered" evidence="1">
    <location>
        <begin position="1"/>
        <end position="28"/>
    </location>
</feature>
<evidence type="ECO:0000313" key="5">
    <source>
        <dbReference type="Proteomes" id="UP000588112"/>
    </source>
</evidence>
<dbReference type="InterPro" id="IPR057746">
    <property type="entry name" value="CpnT-like_N"/>
</dbReference>
<keyword evidence="5" id="KW-1185">Reference proteome</keyword>
<feature type="region of interest" description="Disordered" evidence="1">
    <location>
        <begin position="2700"/>
        <end position="2754"/>
    </location>
</feature>
<dbReference type="Pfam" id="PF25547">
    <property type="entry name" value="WXG100_2"/>
    <property type="match status" value="1"/>
</dbReference>
<keyword evidence="2" id="KW-0812">Transmembrane</keyword>
<feature type="region of interest" description="Disordered" evidence="1">
    <location>
        <begin position="1205"/>
        <end position="1254"/>
    </location>
</feature>
<feature type="compositionally biased region" description="Low complexity" evidence="1">
    <location>
        <begin position="1552"/>
        <end position="1572"/>
    </location>
</feature>
<evidence type="ECO:0000259" key="3">
    <source>
        <dbReference type="Pfam" id="PF25547"/>
    </source>
</evidence>
<feature type="compositionally biased region" description="Basic and acidic residues" evidence="1">
    <location>
        <begin position="1208"/>
        <end position="1220"/>
    </location>
</feature>
<feature type="compositionally biased region" description="Polar residues" evidence="1">
    <location>
        <begin position="2986"/>
        <end position="2999"/>
    </location>
</feature>
<feature type="region of interest" description="Disordered" evidence="1">
    <location>
        <begin position="392"/>
        <end position="720"/>
    </location>
</feature>
<proteinExistence type="predicted"/>
<organism evidence="4 5">
    <name type="scientific">Sphaerisporangium krabiense</name>
    <dbReference type="NCBI Taxonomy" id="763782"/>
    <lineage>
        <taxon>Bacteria</taxon>
        <taxon>Bacillati</taxon>
        <taxon>Actinomycetota</taxon>
        <taxon>Actinomycetes</taxon>
        <taxon>Streptosporangiales</taxon>
        <taxon>Streptosporangiaceae</taxon>
        <taxon>Sphaerisporangium</taxon>
    </lineage>
</organism>
<feature type="compositionally biased region" description="Low complexity" evidence="1">
    <location>
        <begin position="584"/>
        <end position="618"/>
    </location>
</feature>
<reference evidence="4 5" key="1">
    <citation type="submission" date="2020-08" db="EMBL/GenBank/DDBJ databases">
        <title>Sequencing the genomes of 1000 actinobacteria strains.</title>
        <authorList>
            <person name="Klenk H.-P."/>
        </authorList>
    </citation>
    <scope>NUCLEOTIDE SEQUENCE [LARGE SCALE GENOMIC DNA]</scope>
    <source>
        <strain evidence="4 5">DSM 45790</strain>
    </source>
</reference>
<feature type="region of interest" description="Disordered" evidence="1">
    <location>
        <begin position="1294"/>
        <end position="1321"/>
    </location>
</feature>
<feature type="region of interest" description="Disordered" evidence="1">
    <location>
        <begin position="894"/>
        <end position="938"/>
    </location>
</feature>
<feature type="compositionally biased region" description="Polar residues" evidence="1">
    <location>
        <begin position="696"/>
        <end position="706"/>
    </location>
</feature>
<feature type="region of interest" description="Disordered" evidence="1">
    <location>
        <begin position="2943"/>
        <end position="2999"/>
    </location>
</feature>
<feature type="region of interest" description="Disordered" evidence="1">
    <location>
        <begin position="1538"/>
        <end position="1605"/>
    </location>
</feature>
<feature type="region of interest" description="Disordered" evidence="1">
    <location>
        <begin position="3523"/>
        <end position="3638"/>
    </location>
</feature>
<feature type="compositionally biased region" description="Low complexity" evidence="1">
    <location>
        <begin position="3561"/>
        <end position="3572"/>
    </location>
</feature>
<protein>
    <recommendedName>
        <fullName evidence="3">Outer membrane channel protein CpnT-like N-terminal domain-containing protein</fullName>
    </recommendedName>
</protein>
<feature type="region of interest" description="Disordered" evidence="1">
    <location>
        <begin position="2363"/>
        <end position="2394"/>
    </location>
</feature>
<feature type="compositionally biased region" description="Pro residues" evidence="1">
    <location>
        <begin position="1136"/>
        <end position="1151"/>
    </location>
</feature>
<feature type="compositionally biased region" description="Pro residues" evidence="1">
    <location>
        <begin position="619"/>
        <end position="635"/>
    </location>
</feature>
<feature type="compositionally biased region" description="Low complexity" evidence="1">
    <location>
        <begin position="562"/>
        <end position="573"/>
    </location>
</feature>
<feature type="compositionally biased region" description="Basic residues" evidence="1">
    <location>
        <begin position="2193"/>
        <end position="2202"/>
    </location>
</feature>
<evidence type="ECO:0000256" key="2">
    <source>
        <dbReference type="SAM" id="Phobius"/>
    </source>
</evidence>
<feature type="compositionally biased region" description="Polar residues" evidence="1">
    <location>
        <begin position="2383"/>
        <end position="2392"/>
    </location>
</feature>
<feature type="compositionally biased region" description="Polar residues" evidence="1">
    <location>
        <begin position="413"/>
        <end position="426"/>
    </location>
</feature>
<dbReference type="Proteomes" id="UP000588112">
    <property type="component" value="Unassembled WGS sequence"/>
</dbReference>
<feature type="compositionally biased region" description="Low complexity" evidence="1">
    <location>
        <begin position="3442"/>
        <end position="3477"/>
    </location>
</feature>
<feature type="region of interest" description="Disordered" evidence="1">
    <location>
        <begin position="1132"/>
        <end position="1174"/>
    </location>
</feature>
<dbReference type="EMBL" id="JACHBR010000001">
    <property type="protein sequence ID" value="MBB5628785.1"/>
    <property type="molecule type" value="Genomic_DNA"/>
</dbReference>
<feature type="compositionally biased region" description="Polar residues" evidence="1">
    <location>
        <begin position="2943"/>
        <end position="2952"/>
    </location>
</feature>
<keyword evidence="2" id="KW-0472">Membrane</keyword>
<dbReference type="PANTHER" id="PTHR24216">
    <property type="entry name" value="PAXILLIN-RELATED"/>
    <property type="match status" value="1"/>
</dbReference>
<evidence type="ECO:0000313" key="4">
    <source>
        <dbReference type="EMBL" id="MBB5628785.1"/>
    </source>
</evidence>
<feature type="compositionally biased region" description="Polar residues" evidence="1">
    <location>
        <begin position="480"/>
        <end position="490"/>
    </location>
</feature>
<comment type="caution">
    <text evidence="4">The sequence shown here is derived from an EMBL/GenBank/DDBJ whole genome shotgun (WGS) entry which is preliminary data.</text>
</comment>
<feature type="transmembrane region" description="Helical" evidence="2">
    <location>
        <begin position="138"/>
        <end position="160"/>
    </location>
</feature>
<keyword evidence="2" id="KW-1133">Transmembrane helix</keyword>
<gene>
    <name evidence="4" type="ORF">BJ981_004484</name>
</gene>